<evidence type="ECO:0000256" key="1">
    <source>
        <dbReference type="SAM" id="MobiDB-lite"/>
    </source>
</evidence>
<evidence type="ECO:0000313" key="2">
    <source>
        <dbReference type="EMBL" id="KAK2114657.1"/>
    </source>
</evidence>
<evidence type="ECO:0000313" key="3">
    <source>
        <dbReference type="Proteomes" id="UP001266305"/>
    </source>
</evidence>
<feature type="region of interest" description="Disordered" evidence="1">
    <location>
        <begin position="1"/>
        <end position="30"/>
    </location>
</feature>
<reference evidence="2 3" key="1">
    <citation type="submission" date="2023-05" db="EMBL/GenBank/DDBJ databases">
        <title>B98-5 Cell Line De Novo Hybrid Assembly: An Optical Mapping Approach.</title>
        <authorList>
            <person name="Kananen K."/>
            <person name="Auerbach J.A."/>
            <person name="Kautto E."/>
            <person name="Blachly J.S."/>
        </authorList>
    </citation>
    <scope>NUCLEOTIDE SEQUENCE [LARGE SCALE GENOMIC DNA]</scope>
    <source>
        <strain evidence="2">B95-8</strain>
        <tissue evidence="2">Cell line</tissue>
    </source>
</reference>
<accession>A0ABQ9VZ66</accession>
<dbReference type="Proteomes" id="UP001266305">
    <property type="component" value="Unassembled WGS sequence"/>
</dbReference>
<organism evidence="2 3">
    <name type="scientific">Saguinus oedipus</name>
    <name type="common">Cotton-top tamarin</name>
    <name type="synonym">Oedipomidas oedipus</name>
    <dbReference type="NCBI Taxonomy" id="9490"/>
    <lineage>
        <taxon>Eukaryota</taxon>
        <taxon>Metazoa</taxon>
        <taxon>Chordata</taxon>
        <taxon>Craniata</taxon>
        <taxon>Vertebrata</taxon>
        <taxon>Euteleostomi</taxon>
        <taxon>Mammalia</taxon>
        <taxon>Eutheria</taxon>
        <taxon>Euarchontoglires</taxon>
        <taxon>Primates</taxon>
        <taxon>Haplorrhini</taxon>
        <taxon>Platyrrhini</taxon>
        <taxon>Cebidae</taxon>
        <taxon>Callitrichinae</taxon>
        <taxon>Saguinus</taxon>
    </lineage>
</organism>
<comment type="caution">
    <text evidence="2">The sequence shown here is derived from an EMBL/GenBank/DDBJ whole genome shotgun (WGS) entry which is preliminary data.</text>
</comment>
<feature type="compositionally biased region" description="Polar residues" evidence="1">
    <location>
        <begin position="1"/>
        <end position="14"/>
    </location>
</feature>
<keyword evidence="3" id="KW-1185">Reference proteome</keyword>
<proteinExistence type="predicted"/>
<dbReference type="EMBL" id="JASSZA010000004">
    <property type="protein sequence ID" value="KAK2114657.1"/>
    <property type="molecule type" value="Genomic_DNA"/>
</dbReference>
<gene>
    <name evidence="2" type="ORF">P7K49_008923</name>
</gene>
<sequence length="94" mass="10403">MPSTKMQSDSSHASVTLCGDPLSPSPHQSFSPVVETSVFGCISKRDFSLESRLDMTDLLEEPAQIAEAQHMEICRLQAKRGIHRKPGRVLIHDT</sequence>
<protein>
    <submittedName>
        <fullName evidence="2">Uncharacterized protein</fullName>
    </submittedName>
</protein>
<name>A0ABQ9VZ66_SAGOE</name>